<dbReference type="InterPro" id="IPR029016">
    <property type="entry name" value="GAF-like_dom_sf"/>
</dbReference>
<dbReference type="SUPFAM" id="SSF47384">
    <property type="entry name" value="Homodimeric domain of signal transducing histidine kinase"/>
    <property type="match status" value="1"/>
</dbReference>
<evidence type="ECO:0000259" key="7">
    <source>
        <dbReference type="PROSITE" id="PS50113"/>
    </source>
</evidence>
<dbReference type="Pfam" id="PF01590">
    <property type="entry name" value="GAF"/>
    <property type="match status" value="1"/>
</dbReference>
<dbReference type="InterPro" id="IPR013655">
    <property type="entry name" value="PAS_fold_3"/>
</dbReference>
<gene>
    <name evidence="8" type="ORF">J2I46_30475</name>
</gene>
<dbReference type="CDD" id="cd00130">
    <property type="entry name" value="PAS"/>
    <property type="match status" value="1"/>
</dbReference>
<dbReference type="InterPro" id="IPR003018">
    <property type="entry name" value="GAF"/>
</dbReference>
<proteinExistence type="predicted"/>
<feature type="domain" description="Histidine kinase" evidence="6">
    <location>
        <begin position="868"/>
        <end position="1096"/>
    </location>
</feature>
<accession>A0ABS3JSD7</accession>
<dbReference type="InterPro" id="IPR003594">
    <property type="entry name" value="HATPase_dom"/>
</dbReference>
<dbReference type="InterPro" id="IPR052162">
    <property type="entry name" value="Sensor_kinase/Photoreceptor"/>
</dbReference>
<dbReference type="InterPro" id="IPR001610">
    <property type="entry name" value="PAC"/>
</dbReference>
<dbReference type="Gene3D" id="3.30.450.20">
    <property type="entry name" value="PAS domain"/>
    <property type="match status" value="5"/>
</dbReference>
<dbReference type="InterPro" id="IPR036890">
    <property type="entry name" value="HATPase_C_sf"/>
</dbReference>
<dbReference type="PROSITE" id="PS50113">
    <property type="entry name" value="PAC"/>
    <property type="match status" value="1"/>
</dbReference>
<dbReference type="SUPFAM" id="SSF55781">
    <property type="entry name" value="GAF domain-like"/>
    <property type="match status" value="1"/>
</dbReference>
<dbReference type="InterPro" id="IPR035965">
    <property type="entry name" value="PAS-like_dom_sf"/>
</dbReference>
<evidence type="ECO:0000259" key="6">
    <source>
        <dbReference type="PROSITE" id="PS50109"/>
    </source>
</evidence>
<keyword evidence="9" id="KW-1185">Reference proteome</keyword>
<evidence type="ECO:0000313" key="9">
    <source>
        <dbReference type="Proteomes" id="UP000664628"/>
    </source>
</evidence>
<organism evidence="8 9">
    <name type="scientific">Fibrella forsythiae</name>
    <dbReference type="NCBI Taxonomy" id="2817061"/>
    <lineage>
        <taxon>Bacteria</taxon>
        <taxon>Pseudomonadati</taxon>
        <taxon>Bacteroidota</taxon>
        <taxon>Cytophagia</taxon>
        <taxon>Cytophagales</taxon>
        <taxon>Spirosomataceae</taxon>
        <taxon>Fibrella</taxon>
    </lineage>
</organism>
<dbReference type="Pfam" id="PF02518">
    <property type="entry name" value="HATPase_c"/>
    <property type="match status" value="1"/>
</dbReference>
<dbReference type="SMART" id="SM00388">
    <property type="entry name" value="HisKA"/>
    <property type="match status" value="1"/>
</dbReference>
<dbReference type="RefSeq" id="WP_207332890.1">
    <property type="nucleotide sequence ID" value="NZ_JAFMYW010000016.1"/>
</dbReference>
<dbReference type="SMART" id="SM00086">
    <property type="entry name" value="PAC"/>
    <property type="match status" value="2"/>
</dbReference>
<dbReference type="SMART" id="SM00065">
    <property type="entry name" value="GAF"/>
    <property type="match status" value="1"/>
</dbReference>
<dbReference type="InterPro" id="IPR004358">
    <property type="entry name" value="Sig_transdc_His_kin-like_C"/>
</dbReference>
<dbReference type="InterPro" id="IPR005467">
    <property type="entry name" value="His_kinase_dom"/>
</dbReference>
<dbReference type="NCBIfam" id="TIGR00229">
    <property type="entry name" value="sensory_box"/>
    <property type="match status" value="3"/>
</dbReference>
<dbReference type="Pfam" id="PF08448">
    <property type="entry name" value="PAS_4"/>
    <property type="match status" value="3"/>
</dbReference>
<dbReference type="InterPro" id="IPR000700">
    <property type="entry name" value="PAS-assoc_C"/>
</dbReference>
<keyword evidence="5" id="KW-0418">Kinase</keyword>
<dbReference type="CDD" id="cd00082">
    <property type="entry name" value="HisKA"/>
    <property type="match status" value="1"/>
</dbReference>
<evidence type="ECO:0000256" key="5">
    <source>
        <dbReference type="ARBA" id="ARBA00022777"/>
    </source>
</evidence>
<keyword evidence="4" id="KW-0808">Transferase</keyword>
<dbReference type="PANTHER" id="PTHR43304:SF1">
    <property type="entry name" value="PAC DOMAIN-CONTAINING PROTEIN"/>
    <property type="match status" value="1"/>
</dbReference>
<dbReference type="SMART" id="SM00091">
    <property type="entry name" value="PAS"/>
    <property type="match status" value="4"/>
</dbReference>
<dbReference type="SUPFAM" id="SSF55785">
    <property type="entry name" value="PYP-like sensor domain (PAS domain)"/>
    <property type="match status" value="4"/>
</dbReference>
<reference evidence="8 9" key="1">
    <citation type="submission" date="2021-03" db="EMBL/GenBank/DDBJ databases">
        <title>Fibrella sp. HMF5405 genome sequencing and assembly.</title>
        <authorList>
            <person name="Kang H."/>
            <person name="Kim H."/>
            <person name="Bae S."/>
            <person name="Joh K."/>
        </authorList>
    </citation>
    <scope>NUCLEOTIDE SEQUENCE [LARGE SCALE GENOMIC DNA]</scope>
    <source>
        <strain evidence="8 9">HMF5405</strain>
    </source>
</reference>
<dbReference type="PANTHER" id="PTHR43304">
    <property type="entry name" value="PHYTOCHROME-LIKE PROTEIN CPH1"/>
    <property type="match status" value="1"/>
</dbReference>
<dbReference type="SUPFAM" id="SSF55874">
    <property type="entry name" value="ATPase domain of HSP90 chaperone/DNA topoisomerase II/histidine kinase"/>
    <property type="match status" value="1"/>
</dbReference>
<protein>
    <recommendedName>
        <fullName evidence="2">histidine kinase</fullName>
        <ecNumber evidence="2">2.7.13.3</ecNumber>
    </recommendedName>
</protein>
<dbReference type="Pfam" id="PF00512">
    <property type="entry name" value="HisKA"/>
    <property type="match status" value="1"/>
</dbReference>
<name>A0ABS3JSD7_9BACT</name>
<comment type="caution">
    <text evidence="8">The sequence shown here is derived from an EMBL/GenBank/DDBJ whole genome shotgun (WGS) entry which is preliminary data.</text>
</comment>
<dbReference type="InterPro" id="IPR013656">
    <property type="entry name" value="PAS_4"/>
</dbReference>
<feature type="domain" description="PAC" evidence="7">
    <location>
        <begin position="787"/>
        <end position="839"/>
    </location>
</feature>
<dbReference type="PROSITE" id="PS50109">
    <property type="entry name" value="HIS_KIN"/>
    <property type="match status" value="1"/>
</dbReference>
<dbReference type="Proteomes" id="UP000664628">
    <property type="component" value="Unassembled WGS sequence"/>
</dbReference>
<dbReference type="Gene3D" id="1.10.287.130">
    <property type="match status" value="1"/>
</dbReference>
<sequence>MLPLPFDTLSVLNAIPGNHLILLPDAPTFTIVGVTDAYLKATYTQREMLLGKGVFEAFFDNAQNQQRSERGNLEASLRQVLHDKRLHETADLRYDLINPQTGQLDIKIWKLFNQPVLDSAGEVSYIIHSVDDITEIVQLREAGRLASQPQQTFLLALSDRLRLLSDPADIQYQAACALGEYIGASRVGYAEDMQDEQTIVVTRNYINGVRGIEGCYRYEDYGAELMTRLQAGYTVIRPDITQDPTLTEAEKLAHARLQLGATLNKPLIKAGQLVAVLFVHFEGSHAFTEHELSLLEETAERTWEAVSRARTEEALRSSEARARSIVAQSPAATLVLRGDNFVIEQINQSMLAFMGRSEEVINQPLLAIMPELDGQVVWQQVQRVYREGVSFDQLELAVPHNRTGVLKNYYYDVAYRPLREGEQITGMIQVATDVTAQVEARRKLEESEARFRSVVQQSPAATLVLRGDEFIIEQINQPMLSFMGLGEEVIGHSLLAAVPELAGQYALQQARKVYDEGIDFDGHEVLIPHSRTGARQDYYYDLSYRPLREDGHITGMIQVVTDVTPQVVARQQLEQSEQQLRQLIEQSPVAVSLLVGRELIVERVNESILTIWGKDRSVMGKPLAQALPELVGQPFLPLLDQVYTTGVAYRTDSDRAELVVDGVLRTFYLAFSYTPLRNAADTVYAILITATDVTEIVKAKKKTEAAQQELLGANQRLSLAMDAGRLGAYTLDLATGNMEISAQGRANYGQPAETPFSFPDLMAIMVADDRERAQQAMTTAVDARTVYTGEYRITWPDGTLHWVKISGQPAYEADGQPVRITGVTQDITARRLMQGELERQVEQRTQELQISVADLRRSNENLQQFAYVASHDLQEPLRKIQSFGELLRNHHAQALGEGMAHLDRMQSAASRMATLIRDLLTYSRISTQQEATASVSLAEVVGQVLSDLDMRIEETRAQIEVEFLPTISGDISQLKQLFENLLSNALKFSQPNTRPLIRVDCQRLVASDLPVAVRPLQVAPQYYRIDVTDKGIGFDQKYVDRIFQVFQRLHGKSSAYGGTGIGLAICEKVAANHGGAISATSQPNQGATFSVYLPVE</sequence>
<dbReference type="Pfam" id="PF08447">
    <property type="entry name" value="PAS_3"/>
    <property type="match status" value="1"/>
</dbReference>
<evidence type="ECO:0000313" key="8">
    <source>
        <dbReference type="EMBL" id="MBO0952938.1"/>
    </source>
</evidence>
<dbReference type="InterPro" id="IPR036097">
    <property type="entry name" value="HisK_dim/P_sf"/>
</dbReference>
<dbReference type="PRINTS" id="PR00344">
    <property type="entry name" value="BCTRLSENSOR"/>
</dbReference>
<evidence type="ECO:0000256" key="1">
    <source>
        <dbReference type="ARBA" id="ARBA00000085"/>
    </source>
</evidence>
<comment type="catalytic activity">
    <reaction evidence="1">
        <text>ATP + protein L-histidine = ADP + protein N-phospho-L-histidine.</text>
        <dbReference type="EC" id="2.7.13.3"/>
    </reaction>
</comment>
<dbReference type="EMBL" id="JAFMYW010000016">
    <property type="protein sequence ID" value="MBO0952938.1"/>
    <property type="molecule type" value="Genomic_DNA"/>
</dbReference>
<keyword evidence="3" id="KW-0597">Phosphoprotein</keyword>
<dbReference type="EC" id="2.7.13.3" evidence="2"/>
<dbReference type="Gene3D" id="3.30.450.40">
    <property type="match status" value="1"/>
</dbReference>
<evidence type="ECO:0000256" key="4">
    <source>
        <dbReference type="ARBA" id="ARBA00022679"/>
    </source>
</evidence>
<evidence type="ECO:0000256" key="3">
    <source>
        <dbReference type="ARBA" id="ARBA00022553"/>
    </source>
</evidence>
<dbReference type="Gene3D" id="2.10.70.100">
    <property type="match status" value="1"/>
</dbReference>
<dbReference type="Gene3D" id="3.30.565.10">
    <property type="entry name" value="Histidine kinase-like ATPase, C-terminal domain"/>
    <property type="match status" value="1"/>
</dbReference>
<dbReference type="InterPro" id="IPR000014">
    <property type="entry name" value="PAS"/>
</dbReference>
<dbReference type="InterPro" id="IPR003661">
    <property type="entry name" value="HisK_dim/P_dom"/>
</dbReference>
<evidence type="ECO:0000256" key="2">
    <source>
        <dbReference type="ARBA" id="ARBA00012438"/>
    </source>
</evidence>
<dbReference type="SMART" id="SM00387">
    <property type="entry name" value="HATPase_c"/>
    <property type="match status" value="1"/>
</dbReference>